<dbReference type="SUPFAM" id="SSF55073">
    <property type="entry name" value="Nucleotide cyclase"/>
    <property type="match status" value="1"/>
</dbReference>
<proteinExistence type="predicted"/>
<accession>A0A2J9UZL1</accession>
<dbReference type="PANTHER" id="PTHR33121:SF79">
    <property type="entry name" value="CYCLIC DI-GMP PHOSPHODIESTERASE PDED-RELATED"/>
    <property type="match status" value="1"/>
</dbReference>
<evidence type="ECO:0000313" key="2">
    <source>
        <dbReference type="EMBL" id="PNM56931.1"/>
    </source>
</evidence>
<evidence type="ECO:0000259" key="1">
    <source>
        <dbReference type="PROSITE" id="PS50883"/>
    </source>
</evidence>
<feature type="domain" description="EAL" evidence="1">
    <location>
        <begin position="594"/>
        <end position="830"/>
    </location>
</feature>
<dbReference type="STRING" id="674.VM_00605"/>
<dbReference type="InterPro" id="IPR043128">
    <property type="entry name" value="Rev_trsase/Diguanyl_cyclase"/>
</dbReference>
<dbReference type="InterPro" id="IPR001633">
    <property type="entry name" value="EAL_dom"/>
</dbReference>
<dbReference type="Gene3D" id="3.30.70.270">
    <property type="match status" value="1"/>
</dbReference>
<dbReference type="SMART" id="SM01204">
    <property type="entry name" value="FIST_C"/>
    <property type="match status" value="1"/>
</dbReference>
<sequence>MFTVSRLIPDLASANDVLDAIDLPYGQSVLVQIFSPLSREQVLVLAEQIRTRFPHACLLGCSTEEVIFQGEIHRQTTLLQITVFEQTYLSRAVVTYSDDYVEDGQRLARQLELNESSKAVLCFSWQMDALQTSRFALQTATGSMIPVAGGAAKQTPAGCWVLLDDVCYQDASVAIALHGEALYVETGGYTEWQPVGRTYRVTAVEGNRVLSLDDEPIEAIYERNLGLGLQPDMPHEWLISFPLMKGEYRQQDIFLPLSQDPQGGLCFDRPLAVQDEVRFCFDHPSLTLERVYLTAKQLQAKQCQQVWVFNCALRLNFMHENHELRPLQAVAPTDGCYCWGELLHHKGQQQVMHHSMTFLALREGELRDIELAPLPSYPVGMTSPLFNLIRHAFHDLDVMTDNLAQQIRAQTSLLTASYRRDRRTGLPNRVVLRERLERFAENEHLVAIKVTNFNQINEKYGYPVGDKLLCDLSEQFQAYLDQKLAGHSSLYAIGVGEWATVFYSRVDEQCIHSHFYQFVEQLEHVNFEPCGLPNLDYLSISLCAGLVSHRDFSEHTPDDLLLRAIEARRYAFNNNRHFCNASRLKLQETVRQERLNWLSRVSRAVLRDDVVVYAQPICEARSHVVASYECLVRIEDEGEIILPGHFLPIITDTHLYTRLSRQMITHTFNMMRHRPEAFSLNLSPQDLMSERTLQHLEAAIKSVADPSRVGLEVLESEQIKDYGRMIEVCNHFRSLGATIIVDDFGSGYSNIDEIVKLEPQVIKLDGSLIRNIDQDVKQRRIAEQLVKLCQVLNAKTVAEFVHNQTVCRISEDMGVDYLQGYFLGRPTRLG</sequence>
<dbReference type="InterPro" id="IPR050706">
    <property type="entry name" value="Cyclic-di-GMP_PDE-like"/>
</dbReference>
<dbReference type="CDD" id="cd01948">
    <property type="entry name" value="EAL"/>
    <property type="match status" value="1"/>
</dbReference>
<dbReference type="SMART" id="SM00267">
    <property type="entry name" value="GGDEF"/>
    <property type="match status" value="1"/>
</dbReference>
<reference evidence="2" key="1">
    <citation type="submission" date="2017-12" db="EMBL/GenBank/DDBJ databases">
        <title>FDA dAtabase for Regulatory Grade micrObial Sequences (FDA-ARGOS): Supporting development and validation of Infectious Disease Dx tests.</title>
        <authorList>
            <person name="Hoffmann M."/>
            <person name="Allard M."/>
            <person name="Evans P."/>
            <person name="Brown E."/>
            <person name="Tallon L.J."/>
            <person name="Sadzewicz L."/>
            <person name="Sengamalay N."/>
            <person name="Ott S."/>
            <person name="Godinez A."/>
            <person name="Nagaraj S."/>
            <person name="Vavikolanu K."/>
            <person name="Aluvathingal J."/>
            <person name="Nadendla S."/>
            <person name="Hobson J."/>
            <person name="Sichtig H."/>
        </authorList>
    </citation>
    <scope>NUCLEOTIDE SEQUENCE [LARGE SCALE GENOMIC DNA]</scope>
    <source>
        <strain evidence="2">FDAARGOS_113</strain>
    </source>
</reference>
<dbReference type="InterPro" id="IPR000160">
    <property type="entry name" value="GGDEF_dom"/>
</dbReference>
<dbReference type="OrthoDB" id="5894408at2"/>
<dbReference type="SUPFAM" id="SSF141868">
    <property type="entry name" value="EAL domain-like"/>
    <property type="match status" value="1"/>
</dbReference>
<dbReference type="GO" id="GO:0071111">
    <property type="term" value="F:cyclic-guanylate-specific phosphodiesterase activity"/>
    <property type="evidence" value="ECO:0007669"/>
    <property type="project" value="InterPro"/>
</dbReference>
<dbReference type="Pfam" id="PF00563">
    <property type="entry name" value="EAL"/>
    <property type="match status" value="1"/>
</dbReference>
<dbReference type="PANTHER" id="PTHR33121">
    <property type="entry name" value="CYCLIC DI-GMP PHOSPHODIESTERASE PDEF"/>
    <property type="match status" value="1"/>
</dbReference>
<dbReference type="InterPro" id="IPR019494">
    <property type="entry name" value="FIST_C"/>
</dbReference>
<dbReference type="PROSITE" id="PS50883">
    <property type="entry name" value="EAL"/>
    <property type="match status" value="1"/>
</dbReference>
<dbReference type="Pfam" id="PF10442">
    <property type="entry name" value="FIST_C"/>
    <property type="match status" value="1"/>
</dbReference>
<evidence type="ECO:0000313" key="3">
    <source>
        <dbReference type="Proteomes" id="UP000053748"/>
    </source>
</evidence>
<dbReference type="RefSeq" id="WP_000495577.1">
    <property type="nucleotide sequence ID" value="NZ_CAWMSS010000001.1"/>
</dbReference>
<keyword evidence="3" id="KW-1185">Reference proteome</keyword>
<dbReference type="Gene3D" id="3.20.20.450">
    <property type="entry name" value="EAL domain"/>
    <property type="match status" value="1"/>
</dbReference>
<dbReference type="EMBL" id="LOSJ02000002">
    <property type="protein sequence ID" value="PNM56931.1"/>
    <property type="molecule type" value="Genomic_DNA"/>
</dbReference>
<dbReference type="Pfam" id="PF08495">
    <property type="entry name" value="FIST"/>
    <property type="match status" value="1"/>
</dbReference>
<dbReference type="InterPro" id="IPR035919">
    <property type="entry name" value="EAL_sf"/>
</dbReference>
<dbReference type="Pfam" id="PF00990">
    <property type="entry name" value="GGDEF"/>
    <property type="match status" value="1"/>
</dbReference>
<dbReference type="InterPro" id="IPR029787">
    <property type="entry name" value="Nucleotide_cyclase"/>
</dbReference>
<organism evidence="2 3">
    <name type="scientific">Vibrio mimicus</name>
    <dbReference type="NCBI Taxonomy" id="674"/>
    <lineage>
        <taxon>Bacteria</taxon>
        <taxon>Pseudomonadati</taxon>
        <taxon>Pseudomonadota</taxon>
        <taxon>Gammaproteobacteria</taxon>
        <taxon>Vibrionales</taxon>
        <taxon>Vibrionaceae</taxon>
        <taxon>Vibrio</taxon>
    </lineage>
</organism>
<dbReference type="SMART" id="SM00052">
    <property type="entry name" value="EAL"/>
    <property type="match status" value="1"/>
</dbReference>
<gene>
    <name evidence="2" type="ORF">AL544_013015</name>
</gene>
<protein>
    <submittedName>
        <fullName evidence="2">Sensor domain-containing phosphodiesterase</fullName>
    </submittedName>
</protein>
<name>A0A2J9UZL1_VIBMI</name>
<dbReference type="Proteomes" id="UP000053748">
    <property type="component" value="Unassembled WGS sequence"/>
</dbReference>
<dbReference type="InterPro" id="IPR013702">
    <property type="entry name" value="FIST_domain_N"/>
</dbReference>
<comment type="caution">
    <text evidence="2">The sequence shown here is derived from an EMBL/GenBank/DDBJ whole genome shotgun (WGS) entry which is preliminary data.</text>
</comment>
<dbReference type="SMART" id="SM00897">
    <property type="entry name" value="FIST"/>
    <property type="match status" value="1"/>
</dbReference>
<dbReference type="AlphaFoldDB" id="A0A2J9UZL1"/>